<evidence type="ECO:0000256" key="1">
    <source>
        <dbReference type="SAM" id="Phobius"/>
    </source>
</evidence>
<organism evidence="2">
    <name type="scientific">Arundo donax</name>
    <name type="common">Giant reed</name>
    <name type="synonym">Donax arundinaceus</name>
    <dbReference type="NCBI Taxonomy" id="35708"/>
    <lineage>
        <taxon>Eukaryota</taxon>
        <taxon>Viridiplantae</taxon>
        <taxon>Streptophyta</taxon>
        <taxon>Embryophyta</taxon>
        <taxon>Tracheophyta</taxon>
        <taxon>Spermatophyta</taxon>
        <taxon>Magnoliopsida</taxon>
        <taxon>Liliopsida</taxon>
        <taxon>Poales</taxon>
        <taxon>Poaceae</taxon>
        <taxon>PACMAD clade</taxon>
        <taxon>Arundinoideae</taxon>
        <taxon>Arundineae</taxon>
        <taxon>Arundo</taxon>
    </lineage>
</organism>
<keyword evidence="1" id="KW-1133">Transmembrane helix</keyword>
<keyword evidence="1" id="KW-0812">Transmembrane</keyword>
<keyword evidence="1" id="KW-0472">Membrane</keyword>
<reference evidence="2" key="2">
    <citation type="journal article" date="2015" name="Data Brief">
        <title>Shoot transcriptome of the giant reed, Arundo donax.</title>
        <authorList>
            <person name="Barrero R.A."/>
            <person name="Guerrero F.D."/>
            <person name="Moolhuijzen P."/>
            <person name="Goolsby J.A."/>
            <person name="Tidwell J."/>
            <person name="Bellgard S.E."/>
            <person name="Bellgard M.I."/>
        </authorList>
    </citation>
    <scope>NUCLEOTIDE SEQUENCE</scope>
    <source>
        <tissue evidence="2">Shoot tissue taken approximately 20 cm above the soil surface</tissue>
    </source>
</reference>
<sequence>MPFFSVAFMRSELILLSIFVMTSAVCSIIPVLFPTGKF</sequence>
<reference evidence="2" key="1">
    <citation type="submission" date="2014-09" db="EMBL/GenBank/DDBJ databases">
        <authorList>
            <person name="Magalhaes I.L.F."/>
            <person name="Oliveira U."/>
            <person name="Santos F.R."/>
            <person name="Vidigal T.H.D.A."/>
            <person name="Brescovit A.D."/>
            <person name="Santos A.J."/>
        </authorList>
    </citation>
    <scope>NUCLEOTIDE SEQUENCE</scope>
    <source>
        <tissue evidence="2">Shoot tissue taken approximately 20 cm above the soil surface</tissue>
    </source>
</reference>
<dbReference type="EMBL" id="GBRH01176989">
    <property type="protein sequence ID" value="JAE20907.1"/>
    <property type="molecule type" value="Transcribed_RNA"/>
</dbReference>
<protein>
    <submittedName>
        <fullName evidence="2">Uncharacterized protein</fullName>
    </submittedName>
</protein>
<accession>A0A0A9G8U7</accession>
<feature type="transmembrane region" description="Helical" evidence="1">
    <location>
        <begin position="12"/>
        <end position="33"/>
    </location>
</feature>
<evidence type="ECO:0000313" key="2">
    <source>
        <dbReference type="EMBL" id="JAE20907.1"/>
    </source>
</evidence>
<proteinExistence type="predicted"/>
<dbReference type="AlphaFoldDB" id="A0A0A9G8U7"/>
<name>A0A0A9G8U7_ARUDO</name>